<proteinExistence type="predicted"/>
<evidence type="ECO:0000259" key="1">
    <source>
        <dbReference type="Pfam" id="PF13503"/>
    </source>
</evidence>
<reference evidence="3" key="1">
    <citation type="submission" date="2017-06" db="EMBL/GenBank/DDBJ databases">
        <authorList>
            <person name="LiPuma J."/>
            <person name="Spilker T."/>
        </authorList>
    </citation>
    <scope>NUCLEOTIDE SEQUENCE [LARGE SCALE GENOMIC DNA]</scope>
    <source>
        <strain evidence="3">AU17325</strain>
    </source>
</reference>
<evidence type="ECO:0000313" key="2">
    <source>
        <dbReference type="EMBL" id="OXI49743.1"/>
    </source>
</evidence>
<dbReference type="InterPro" id="IPR025391">
    <property type="entry name" value="DUF4123"/>
</dbReference>
<dbReference type="Pfam" id="PF13503">
    <property type="entry name" value="DUF4123"/>
    <property type="match status" value="1"/>
</dbReference>
<organism evidence="2 3">
    <name type="scientific">Burkholderia aenigmatica</name>
    <dbReference type="NCBI Taxonomy" id="2015348"/>
    <lineage>
        <taxon>Bacteria</taxon>
        <taxon>Pseudomonadati</taxon>
        <taxon>Pseudomonadota</taxon>
        <taxon>Betaproteobacteria</taxon>
        <taxon>Burkholderiales</taxon>
        <taxon>Burkholderiaceae</taxon>
        <taxon>Burkholderia</taxon>
        <taxon>Burkholderia cepacia complex</taxon>
    </lineage>
</organism>
<comment type="caution">
    <text evidence="2">The sequence shown here is derived from an EMBL/GenBank/DDBJ whole genome shotgun (WGS) entry which is preliminary data.</text>
</comment>
<protein>
    <recommendedName>
        <fullName evidence="1">DUF4123 domain-containing protein</fullName>
    </recommendedName>
</protein>
<reference evidence="2 3" key="2">
    <citation type="submission" date="2017-08" db="EMBL/GenBank/DDBJ databases">
        <title>WGS of novel Burkholderia cepaca complex species.</title>
        <authorList>
            <person name="Lipuma J."/>
            <person name="Spilker T."/>
        </authorList>
    </citation>
    <scope>NUCLEOTIDE SEQUENCE [LARGE SCALE GENOMIC DNA]</scope>
    <source>
        <strain evidence="2 3">AU17325</strain>
    </source>
</reference>
<evidence type="ECO:0000313" key="3">
    <source>
        <dbReference type="Proteomes" id="UP000214600"/>
    </source>
</evidence>
<dbReference type="EMBL" id="NKFA01000001">
    <property type="protein sequence ID" value="OXI49743.1"/>
    <property type="molecule type" value="Genomic_DNA"/>
</dbReference>
<gene>
    <name evidence="2" type="ORF">CFB84_00665</name>
</gene>
<accession>A0A228J4L7</accession>
<dbReference type="Proteomes" id="UP000214600">
    <property type="component" value="Unassembled WGS sequence"/>
</dbReference>
<sequence length="302" mass="34764">MPLRPEWMSLMKTMLNGAEEARALTCSRPSFFLILDGGLDSGMEDKVLAFDTSSRREWIYSDTEYWQQERDGPLLIQAKPESALLSAMLHDWAELHWGGILQSDEHFTVVLQHLRMLRHARMPDGNLALLRAHEPRALRGLVEDLSDDEQDCLLGPIQSWIWCEWNEGRGDWYRLARQSGISAPPAAAPFVLTESVIRALDAQRVDYSYRGWVRRLRNERIPALDALDDDHLSQAVNIQVSHAVTLGFVNDEDLWAYLNLFFHHPRRLHDPDNVLTHLLNATDQPAWRRLMQINDLLAKETA</sequence>
<feature type="domain" description="DUF4123" evidence="1">
    <location>
        <begin position="32"/>
        <end position="151"/>
    </location>
</feature>
<name>A0A228J4L7_9BURK</name>
<dbReference type="AlphaFoldDB" id="A0A228J4L7"/>